<gene>
    <name evidence="1" type="ORF">RZ57_01935</name>
</gene>
<dbReference type="Proteomes" id="UP000060132">
    <property type="component" value="Chromosome"/>
</dbReference>
<sequence>MMTDSRKAELESRLNEAIIQLQQAQKSLRKDEFTHASIFIGNAQSQLPKMRIALATQTH</sequence>
<dbReference type="OMA" id="MMTETRK"/>
<organism evidence="1 2">
    <name type="scientific">Haemophilus ducreyi</name>
    <dbReference type="NCBI Taxonomy" id="730"/>
    <lineage>
        <taxon>Bacteria</taxon>
        <taxon>Pseudomonadati</taxon>
        <taxon>Pseudomonadota</taxon>
        <taxon>Gammaproteobacteria</taxon>
        <taxon>Pasteurellales</taxon>
        <taxon>Pasteurellaceae</taxon>
        <taxon>Haemophilus</taxon>
    </lineage>
</organism>
<name>A0AAC8UBL6_HAEDC</name>
<dbReference type="EMBL" id="CP011219">
    <property type="protein sequence ID" value="AKO31984.1"/>
    <property type="molecule type" value="Genomic_DNA"/>
</dbReference>
<evidence type="ECO:0000313" key="2">
    <source>
        <dbReference type="Proteomes" id="UP000060132"/>
    </source>
</evidence>
<proteinExistence type="predicted"/>
<protein>
    <submittedName>
        <fullName evidence="1">Uncharacterized protein</fullName>
    </submittedName>
</protein>
<evidence type="ECO:0000313" key="1">
    <source>
        <dbReference type="EMBL" id="AKO31984.1"/>
    </source>
</evidence>
<accession>A0AAC8UBL6</accession>
<reference evidence="1 2" key="1">
    <citation type="journal article" date="2015" name="PLoS Negl. Trop. Dis.">
        <title>Haemophilus ducreyi Cutaneous Ulcer Strains Are Nearly Identical to Class I Genital Ulcer Strains.</title>
        <authorList>
            <person name="Gangaiah D."/>
            <person name="Webb K.M."/>
            <person name="Humphreys T.L."/>
            <person name="Fortney K.R."/>
            <person name="Toh E."/>
            <person name="Tai A."/>
            <person name="Katz S.S."/>
            <person name="Pillay A."/>
            <person name="Chen C.Y."/>
            <person name="Roberts S.A."/>
            <person name="Munson R.S.Jr."/>
            <person name="Spinola S.M."/>
        </authorList>
    </citation>
    <scope>NUCLEOTIDE SEQUENCE [LARGE SCALE GENOMIC DNA]</scope>
    <source>
        <strain evidence="2">CLU2</strain>
    </source>
</reference>
<dbReference type="AlphaFoldDB" id="A0AAC8UBL6"/>
<dbReference type="RefSeq" id="WP_010944495.1">
    <property type="nucleotide sequence ID" value="NZ_CP011218.1"/>
</dbReference>